<organism evidence="1">
    <name type="scientific">marine sediment metagenome</name>
    <dbReference type="NCBI Taxonomy" id="412755"/>
    <lineage>
        <taxon>unclassified sequences</taxon>
        <taxon>metagenomes</taxon>
        <taxon>ecological metagenomes</taxon>
    </lineage>
</organism>
<accession>X1R863</accession>
<comment type="caution">
    <text evidence="1">The sequence shown here is derived from an EMBL/GenBank/DDBJ whole genome shotgun (WGS) entry which is preliminary data.</text>
</comment>
<dbReference type="EMBL" id="BARW01009144">
    <property type="protein sequence ID" value="GAI76743.1"/>
    <property type="molecule type" value="Genomic_DNA"/>
</dbReference>
<reference evidence="1" key="1">
    <citation type="journal article" date="2014" name="Front. Microbiol.">
        <title>High frequency of phylogenetically diverse reductive dehalogenase-homologous genes in deep subseafloor sedimentary metagenomes.</title>
        <authorList>
            <person name="Kawai M."/>
            <person name="Futagami T."/>
            <person name="Toyoda A."/>
            <person name="Takaki Y."/>
            <person name="Nishi S."/>
            <person name="Hori S."/>
            <person name="Arai W."/>
            <person name="Tsubouchi T."/>
            <person name="Morono Y."/>
            <person name="Uchiyama I."/>
            <person name="Ito T."/>
            <person name="Fujiyama A."/>
            <person name="Inagaki F."/>
            <person name="Takami H."/>
        </authorList>
    </citation>
    <scope>NUCLEOTIDE SEQUENCE</scope>
    <source>
        <strain evidence="1">Expedition CK06-06</strain>
    </source>
</reference>
<dbReference type="AlphaFoldDB" id="X1R863"/>
<proteinExistence type="predicted"/>
<evidence type="ECO:0000313" key="1">
    <source>
        <dbReference type="EMBL" id="GAI76743.1"/>
    </source>
</evidence>
<name>X1R863_9ZZZZ</name>
<sequence length="71" mass="8569">MNEVTWSEFNEHIWCYVCQLDYPSKDCPMQRPCWETPKQFKEFIGQLPFEPKIIKGVMHFPDCVVPHPRKK</sequence>
<protein>
    <submittedName>
        <fullName evidence="1">Uncharacterized protein</fullName>
    </submittedName>
</protein>
<gene>
    <name evidence="1" type="ORF">S12H4_18499</name>
</gene>